<evidence type="ECO:0000313" key="1">
    <source>
        <dbReference type="EMBL" id="CAI9268888.1"/>
    </source>
</evidence>
<protein>
    <submittedName>
        <fullName evidence="1">Uncharacterized protein</fullName>
    </submittedName>
</protein>
<evidence type="ECO:0000313" key="2">
    <source>
        <dbReference type="Proteomes" id="UP001177003"/>
    </source>
</evidence>
<sequence length="186" mass="21512">MQTRWSPPPPNSTIKNRRSIENYWPPPLHFWLGFLLNQKTRWSPPPPNSTIRNRRSIENYRPPPLHFWLGFLLNQKVFGVLSPSLNVDVGFGWKNEFVLSLAGKKEEMLVVGSGRERGKKIGEREFGGEGGSHDAYSKIQIPFAVLTSRQPYKTLLPTTISIFRFQFFFHSSISSYNTTFLSSCYW</sequence>
<keyword evidence="2" id="KW-1185">Reference proteome</keyword>
<gene>
    <name evidence="1" type="ORF">LSALG_LOCUS9288</name>
</gene>
<accession>A0AA35VX77</accession>
<organism evidence="1 2">
    <name type="scientific">Lactuca saligna</name>
    <name type="common">Willowleaf lettuce</name>
    <dbReference type="NCBI Taxonomy" id="75948"/>
    <lineage>
        <taxon>Eukaryota</taxon>
        <taxon>Viridiplantae</taxon>
        <taxon>Streptophyta</taxon>
        <taxon>Embryophyta</taxon>
        <taxon>Tracheophyta</taxon>
        <taxon>Spermatophyta</taxon>
        <taxon>Magnoliopsida</taxon>
        <taxon>eudicotyledons</taxon>
        <taxon>Gunneridae</taxon>
        <taxon>Pentapetalae</taxon>
        <taxon>asterids</taxon>
        <taxon>campanulids</taxon>
        <taxon>Asterales</taxon>
        <taxon>Asteraceae</taxon>
        <taxon>Cichorioideae</taxon>
        <taxon>Cichorieae</taxon>
        <taxon>Lactucinae</taxon>
        <taxon>Lactuca</taxon>
    </lineage>
</organism>
<name>A0AA35VX77_LACSI</name>
<dbReference type="EMBL" id="OX465077">
    <property type="protein sequence ID" value="CAI9268888.1"/>
    <property type="molecule type" value="Genomic_DNA"/>
</dbReference>
<dbReference type="Proteomes" id="UP001177003">
    <property type="component" value="Chromosome 1"/>
</dbReference>
<reference evidence="1" key="1">
    <citation type="submission" date="2023-04" db="EMBL/GenBank/DDBJ databases">
        <authorList>
            <person name="Vijverberg K."/>
            <person name="Xiong W."/>
            <person name="Schranz E."/>
        </authorList>
    </citation>
    <scope>NUCLEOTIDE SEQUENCE</scope>
</reference>
<proteinExistence type="predicted"/>
<dbReference type="AlphaFoldDB" id="A0AA35VX77"/>